<dbReference type="GO" id="GO:0046872">
    <property type="term" value="F:metal ion binding"/>
    <property type="evidence" value="ECO:0007669"/>
    <property type="project" value="InterPro"/>
</dbReference>
<dbReference type="eggNOG" id="ENOG502ZZM2">
    <property type="taxonomic scope" value="Bacteria"/>
</dbReference>
<proteinExistence type="predicted"/>
<gene>
    <name evidence="2" type="ORF">SAMN05444143_11058</name>
</gene>
<organism evidence="2 3">
    <name type="scientific">Flavobacterium succinicans</name>
    <dbReference type="NCBI Taxonomy" id="29536"/>
    <lineage>
        <taxon>Bacteria</taxon>
        <taxon>Pseudomonadati</taxon>
        <taxon>Bacteroidota</taxon>
        <taxon>Flavobacteriia</taxon>
        <taxon>Flavobacteriales</taxon>
        <taxon>Flavobacteriaceae</taxon>
        <taxon>Flavobacterium</taxon>
    </lineage>
</organism>
<sequence length="85" mass="9927">MKKLIILGIINIAIMTIVFSCKEEKKVQKVHIHKKAEAHKIVYECPMKCEKGKFYDISGKCPVCKMSLIKIEHEENKNHLEHNHK</sequence>
<protein>
    <recommendedName>
        <fullName evidence="1">Heavy metal binding domain-containing protein</fullName>
    </recommendedName>
</protein>
<dbReference type="RefSeq" id="WP_024981664.1">
    <property type="nucleotide sequence ID" value="NZ_CBCRUM010000018.1"/>
</dbReference>
<dbReference type="PROSITE" id="PS51257">
    <property type="entry name" value="PROKAR_LIPOPROTEIN"/>
    <property type="match status" value="1"/>
</dbReference>
<dbReference type="InterPro" id="IPR045800">
    <property type="entry name" value="HMBD"/>
</dbReference>
<dbReference type="AlphaFoldDB" id="A0A1I4Y211"/>
<evidence type="ECO:0000313" key="3">
    <source>
        <dbReference type="Proteomes" id="UP000182961"/>
    </source>
</evidence>
<keyword evidence="3" id="KW-1185">Reference proteome</keyword>
<dbReference type="Pfam" id="PF19335">
    <property type="entry name" value="HMBD"/>
    <property type="match status" value="1"/>
</dbReference>
<evidence type="ECO:0000313" key="2">
    <source>
        <dbReference type="EMBL" id="SFN31703.1"/>
    </source>
</evidence>
<name>A0A1I4Y211_9FLAO</name>
<evidence type="ECO:0000259" key="1">
    <source>
        <dbReference type="Pfam" id="PF19335"/>
    </source>
</evidence>
<accession>A0A1I4Y211</accession>
<dbReference type="Proteomes" id="UP000182961">
    <property type="component" value="Unassembled WGS sequence"/>
</dbReference>
<feature type="domain" description="Heavy metal binding" evidence="1">
    <location>
        <begin position="42"/>
        <end position="70"/>
    </location>
</feature>
<reference evidence="3" key="1">
    <citation type="submission" date="2016-10" db="EMBL/GenBank/DDBJ databases">
        <authorList>
            <person name="Varghese N."/>
            <person name="Submissions S."/>
        </authorList>
    </citation>
    <scope>NUCLEOTIDE SEQUENCE [LARGE SCALE GENOMIC DNA]</scope>
    <source>
        <strain evidence="3">DSM 4002</strain>
    </source>
</reference>
<dbReference type="EMBL" id="FOUT01000010">
    <property type="protein sequence ID" value="SFN31703.1"/>
    <property type="molecule type" value="Genomic_DNA"/>
</dbReference>